<dbReference type="CDD" id="cd06768">
    <property type="entry name" value="PDZ_NHERF-like"/>
    <property type="match status" value="1"/>
</dbReference>
<organism evidence="3 4">
    <name type="scientific">Paramuricea clavata</name>
    <name type="common">Red gorgonian</name>
    <name type="synonym">Violescent sea-whip</name>
    <dbReference type="NCBI Taxonomy" id="317549"/>
    <lineage>
        <taxon>Eukaryota</taxon>
        <taxon>Metazoa</taxon>
        <taxon>Cnidaria</taxon>
        <taxon>Anthozoa</taxon>
        <taxon>Octocorallia</taxon>
        <taxon>Malacalcyonacea</taxon>
        <taxon>Plexauridae</taxon>
        <taxon>Paramuricea</taxon>
    </lineage>
</organism>
<evidence type="ECO:0000256" key="2">
    <source>
        <dbReference type="SAM" id="MobiDB-lite"/>
    </source>
</evidence>
<evidence type="ECO:0000313" key="3">
    <source>
        <dbReference type="EMBL" id="CAB3999939.1"/>
    </source>
</evidence>
<gene>
    <name evidence="3" type="ORF">PACLA_8A035025</name>
</gene>
<keyword evidence="1" id="KW-0677">Repeat</keyword>
<accession>A0A6S7H6L4</accession>
<dbReference type="InterPro" id="IPR001478">
    <property type="entry name" value="PDZ"/>
</dbReference>
<dbReference type="EMBL" id="CACRXK020003709">
    <property type="protein sequence ID" value="CAB3999939.1"/>
    <property type="molecule type" value="Genomic_DNA"/>
</dbReference>
<evidence type="ECO:0000256" key="1">
    <source>
        <dbReference type="ARBA" id="ARBA00022737"/>
    </source>
</evidence>
<dbReference type="Pfam" id="PF00595">
    <property type="entry name" value="PDZ"/>
    <property type="match status" value="1"/>
</dbReference>
<dbReference type="GO" id="GO:0016324">
    <property type="term" value="C:apical plasma membrane"/>
    <property type="evidence" value="ECO:0007669"/>
    <property type="project" value="TreeGrafter"/>
</dbReference>
<feature type="compositionally biased region" description="Polar residues" evidence="2">
    <location>
        <begin position="234"/>
        <end position="244"/>
    </location>
</feature>
<dbReference type="InterPro" id="IPR051067">
    <property type="entry name" value="NHER"/>
</dbReference>
<dbReference type="AlphaFoldDB" id="A0A6S7H6L4"/>
<dbReference type="InterPro" id="IPR036034">
    <property type="entry name" value="PDZ_sf"/>
</dbReference>
<dbReference type="OrthoDB" id="10007415at2759"/>
<dbReference type="GO" id="GO:0043495">
    <property type="term" value="F:protein-membrane adaptor activity"/>
    <property type="evidence" value="ECO:0007669"/>
    <property type="project" value="TreeGrafter"/>
</dbReference>
<feature type="compositionally biased region" description="Low complexity" evidence="2">
    <location>
        <begin position="196"/>
        <end position="210"/>
    </location>
</feature>
<dbReference type="Proteomes" id="UP001152795">
    <property type="component" value="Unassembled WGS sequence"/>
</dbReference>
<evidence type="ECO:0000313" key="4">
    <source>
        <dbReference type="Proteomes" id="UP001152795"/>
    </source>
</evidence>
<dbReference type="Gene3D" id="2.30.42.10">
    <property type="match status" value="1"/>
</dbReference>
<protein>
    <submittedName>
        <fullName evidence="3">Na(+) H(+) exchange regulatory cofactor NHE-RF1</fullName>
    </submittedName>
</protein>
<dbReference type="SUPFAM" id="SSF50156">
    <property type="entry name" value="PDZ domain-like"/>
    <property type="match status" value="1"/>
</dbReference>
<feature type="region of interest" description="Disordered" evidence="2">
    <location>
        <begin position="176"/>
        <end position="279"/>
    </location>
</feature>
<dbReference type="PANTHER" id="PTHR14191:SF3">
    <property type="entry name" value="NA(+)_H(+) EXCHANGE REGULATORY COFACTOR-LIKE PROTEIN NRFL-1"/>
    <property type="match status" value="1"/>
</dbReference>
<proteinExistence type="predicted"/>
<name>A0A6S7H6L4_PARCT</name>
<keyword evidence="4" id="KW-1185">Reference proteome</keyword>
<dbReference type="PROSITE" id="PS50106">
    <property type="entry name" value="PDZ"/>
    <property type="match status" value="1"/>
</dbReference>
<feature type="compositionally biased region" description="Low complexity" evidence="2">
    <location>
        <begin position="224"/>
        <end position="233"/>
    </location>
</feature>
<dbReference type="GO" id="GO:0072659">
    <property type="term" value="P:protein localization to plasma membrane"/>
    <property type="evidence" value="ECO:0007669"/>
    <property type="project" value="TreeGrafter"/>
</dbReference>
<dbReference type="PANTHER" id="PTHR14191">
    <property type="entry name" value="PDZ DOMAIN CONTAINING PROTEIN"/>
    <property type="match status" value="1"/>
</dbReference>
<dbReference type="SMART" id="SM00228">
    <property type="entry name" value="PDZ"/>
    <property type="match status" value="1"/>
</dbReference>
<comment type="caution">
    <text evidence="3">The sequence shown here is derived from an EMBL/GenBank/DDBJ whole genome shotgun (WGS) entry which is preliminary data.</text>
</comment>
<reference evidence="3" key="1">
    <citation type="submission" date="2020-04" db="EMBL/GenBank/DDBJ databases">
        <authorList>
            <person name="Alioto T."/>
            <person name="Alioto T."/>
            <person name="Gomez Garrido J."/>
        </authorList>
    </citation>
    <scope>NUCLEOTIDE SEQUENCE</scope>
    <source>
        <strain evidence="3">A484AB</strain>
    </source>
</reference>
<sequence>MNGDIAHSEPEPPSLPRKVTIHRAADGYGFNLHGEKGIHGQYISAIDDGSPAQRNDLRVGDRVIAVNNEDVEDLPHSKVVERIRAGGNQVTLLVVDEPCDQYYKQMGEKIPQDRFVTPTERPAEPAVEENHVSDDVAAGEAVETMGTDGADNVQNVELPPEPVVVETPKVDEEAAQEIENDDDGYEEVIPKTTTTESKPAEIPAESPPEIVQESKPPAEVASATTTTTTTTTTQFSNGSGTADPSSKLDMAAARPKPKRHDVKRATQNWKQKYDDFNKL</sequence>
<feature type="compositionally biased region" description="Acidic residues" evidence="2">
    <location>
        <begin position="176"/>
        <end position="186"/>
    </location>
</feature>